<feature type="domain" description="EGF-like" evidence="10">
    <location>
        <begin position="861"/>
        <end position="897"/>
    </location>
</feature>
<dbReference type="SUPFAM" id="SSF57196">
    <property type="entry name" value="EGF/Laminin"/>
    <property type="match status" value="2"/>
</dbReference>
<dbReference type="PANTHER" id="PTHR12916">
    <property type="entry name" value="CYTOCHROME C OXIDASE POLYPEPTIDE VIC-2"/>
    <property type="match status" value="1"/>
</dbReference>
<protein>
    <submittedName>
        <fullName evidence="14">Sushi, von Willebrand factor type A, EGF and pentraxin domain-containing protein 1-like</fullName>
    </submittedName>
</protein>
<feature type="compositionally biased region" description="Low complexity" evidence="8">
    <location>
        <begin position="1008"/>
        <end position="1019"/>
    </location>
</feature>
<dbReference type="InterPro" id="IPR000152">
    <property type="entry name" value="EGF-type_Asp/Asn_hydroxyl_site"/>
</dbReference>
<dbReference type="SMART" id="SM01411">
    <property type="entry name" value="Ephrin_rec_like"/>
    <property type="match status" value="4"/>
</dbReference>
<keyword evidence="5" id="KW-0325">Glycoprotein</keyword>
<keyword evidence="13" id="KW-1185">Reference proteome</keyword>
<dbReference type="InterPro" id="IPR035976">
    <property type="entry name" value="Sushi/SCR/CCP_sf"/>
</dbReference>
<feature type="disulfide bond" evidence="6">
    <location>
        <begin position="865"/>
        <end position="875"/>
    </location>
</feature>
<evidence type="ECO:0000256" key="1">
    <source>
        <dbReference type="ARBA" id="ARBA00022536"/>
    </source>
</evidence>
<evidence type="ECO:0000256" key="8">
    <source>
        <dbReference type="SAM" id="MobiDB-lite"/>
    </source>
</evidence>
<keyword evidence="9" id="KW-1133">Transmembrane helix</keyword>
<dbReference type="InterPro" id="IPR013320">
    <property type="entry name" value="ConA-like_dom_sf"/>
</dbReference>
<dbReference type="Gene3D" id="2.60.120.200">
    <property type="match status" value="1"/>
</dbReference>
<keyword evidence="2" id="KW-0732">Signal</keyword>
<name>A0ABM0M8U4_SACKO</name>
<evidence type="ECO:0000259" key="11">
    <source>
        <dbReference type="PROSITE" id="PS50825"/>
    </source>
</evidence>
<feature type="domain" description="HYR" evidence="11">
    <location>
        <begin position="308"/>
        <end position="389"/>
    </location>
</feature>
<keyword evidence="9" id="KW-0472">Membrane</keyword>
<feature type="domain" description="EGF-like" evidence="10">
    <location>
        <begin position="58"/>
        <end position="94"/>
    </location>
</feature>
<keyword evidence="9" id="KW-0812">Transmembrane</keyword>
<dbReference type="SUPFAM" id="SSF57535">
    <property type="entry name" value="Complement control module/SCR domain"/>
    <property type="match status" value="1"/>
</dbReference>
<proteinExistence type="predicted"/>
<dbReference type="Gene3D" id="2.10.50.10">
    <property type="entry name" value="Tumor Necrosis Factor Receptor, subunit A, domain 2"/>
    <property type="match status" value="4"/>
</dbReference>
<dbReference type="PROSITE" id="PS01187">
    <property type="entry name" value="EGF_CA"/>
    <property type="match status" value="2"/>
</dbReference>
<dbReference type="SUPFAM" id="SSF49899">
    <property type="entry name" value="Concanavalin A-like lectins/glucanases"/>
    <property type="match status" value="1"/>
</dbReference>
<keyword evidence="4 6" id="KW-1015">Disulfide bond</keyword>
<dbReference type="Pfam" id="PF02494">
    <property type="entry name" value="HYR"/>
    <property type="match status" value="1"/>
</dbReference>
<dbReference type="Pfam" id="PF12661">
    <property type="entry name" value="hEGF"/>
    <property type="match status" value="1"/>
</dbReference>
<evidence type="ECO:0000256" key="4">
    <source>
        <dbReference type="ARBA" id="ARBA00023157"/>
    </source>
</evidence>
<feature type="disulfide bond" evidence="6">
    <location>
        <begin position="850"/>
        <end position="859"/>
    </location>
</feature>
<evidence type="ECO:0000256" key="3">
    <source>
        <dbReference type="ARBA" id="ARBA00022737"/>
    </source>
</evidence>
<evidence type="ECO:0000313" key="13">
    <source>
        <dbReference type="Proteomes" id="UP000694865"/>
    </source>
</evidence>
<dbReference type="GeneID" id="102802972"/>
<dbReference type="CDD" id="cd00054">
    <property type="entry name" value="EGF_CA"/>
    <property type="match status" value="2"/>
</dbReference>
<feature type="domain" description="EGF-like" evidence="10">
    <location>
        <begin position="19"/>
        <end position="56"/>
    </location>
</feature>
<dbReference type="InterPro" id="IPR000742">
    <property type="entry name" value="EGF"/>
</dbReference>
<feature type="disulfide bond" evidence="6">
    <location>
        <begin position="84"/>
        <end position="93"/>
    </location>
</feature>
<feature type="disulfide bond" evidence="6">
    <location>
        <begin position="46"/>
        <end position="55"/>
    </location>
</feature>
<keyword evidence="1 6" id="KW-0245">EGF-like domain</keyword>
<dbReference type="InterPro" id="IPR001881">
    <property type="entry name" value="EGF-like_Ca-bd_dom"/>
</dbReference>
<dbReference type="RefSeq" id="XP_006816435.1">
    <property type="nucleotide sequence ID" value="XM_006816372.1"/>
</dbReference>
<dbReference type="InterPro" id="IPR009030">
    <property type="entry name" value="Growth_fac_rcpt_cys_sf"/>
</dbReference>
<dbReference type="Pfam" id="PF07699">
    <property type="entry name" value="Ephrin_rec_like"/>
    <property type="match status" value="4"/>
</dbReference>
<comment type="caution">
    <text evidence="6">Lacks conserved residue(s) required for the propagation of feature annotation.</text>
</comment>
<accession>A0ABM0M8U4</accession>
<feature type="transmembrane region" description="Helical" evidence="9">
    <location>
        <begin position="914"/>
        <end position="935"/>
    </location>
</feature>
<dbReference type="PROSITE" id="PS50825">
    <property type="entry name" value="HYR"/>
    <property type="match status" value="1"/>
</dbReference>
<feature type="domain" description="Sushi" evidence="12">
    <location>
        <begin position="390"/>
        <end position="456"/>
    </location>
</feature>
<dbReference type="InterPro" id="IPR000436">
    <property type="entry name" value="Sushi_SCR_CCP_dom"/>
</dbReference>
<dbReference type="PROSITE" id="PS00022">
    <property type="entry name" value="EGF_1"/>
    <property type="match status" value="5"/>
</dbReference>
<dbReference type="PROSITE" id="PS01186">
    <property type="entry name" value="EGF_2"/>
    <property type="match status" value="2"/>
</dbReference>
<evidence type="ECO:0000256" key="2">
    <source>
        <dbReference type="ARBA" id="ARBA00022729"/>
    </source>
</evidence>
<dbReference type="Pfam" id="PF13385">
    <property type="entry name" value="Laminin_G_3"/>
    <property type="match status" value="1"/>
</dbReference>
<evidence type="ECO:0000256" key="7">
    <source>
        <dbReference type="PROSITE-ProRule" id="PRU00302"/>
    </source>
</evidence>
<organism evidence="13 14">
    <name type="scientific">Saccoglossus kowalevskii</name>
    <name type="common">Acorn worm</name>
    <dbReference type="NCBI Taxonomy" id="10224"/>
    <lineage>
        <taxon>Eukaryota</taxon>
        <taxon>Metazoa</taxon>
        <taxon>Hemichordata</taxon>
        <taxon>Enteropneusta</taxon>
        <taxon>Harrimaniidae</taxon>
        <taxon>Saccoglossus</taxon>
    </lineage>
</organism>
<dbReference type="PROSITE" id="PS50026">
    <property type="entry name" value="EGF_3"/>
    <property type="match status" value="5"/>
</dbReference>
<evidence type="ECO:0000313" key="14">
    <source>
        <dbReference type="RefSeq" id="XP_006816435.1"/>
    </source>
</evidence>
<dbReference type="InterPro" id="IPR013032">
    <property type="entry name" value="EGF-like_CS"/>
</dbReference>
<dbReference type="PROSITE" id="PS50923">
    <property type="entry name" value="SUSHI"/>
    <property type="match status" value="1"/>
</dbReference>
<evidence type="ECO:0000256" key="5">
    <source>
        <dbReference type="ARBA" id="ARBA00023180"/>
    </source>
</evidence>
<feature type="disulfide bond" evidence="6">
    <location>
        <begin position="7"/>
        <end position="16"/>
    </location>
</feature>
<sequence>MSFRCECPPGYSGPTCGEDVNECLQDDLCQNGGTCYNSYGGYFCDCPDGFTGLQCETNIDDCEEGPCENDATCVDLVNGYRCECPPFYEGFNCEKRKLPNFDLYFCMEDRASAQSPTLPFSATVYTYMFWIRYACEDENSNATPFQLLESENADMSDYNVRHEIPTSSSFKILEDTKWHHVAMSWSSASGDLHWYIDGSEVLSRENVDTGVTTPTWLKIFFGRPYESTTNTKAFHGEISQFNMYSREWSAEEIYNASNDCSKRDELGDIVDWVYCSYLLVGCSHVIRPSICGDSSCPADDIYRGCACTDKEPPEVIECPDVVRIVDPENHLVPCDYEEPSFLDNVGVADMTCSIVRGTTLAWGVYYVNCIATDEAGNSAVCGFSLYIIPFDCEDPAPPIKGSKTCDMWHSGHFCNIACNAGHEFSELPKPFYVCGNDGSWDPANPDEPFVFPGCSRTDPADALCEGSIMYTVSDCNPEDPYGLEEPNSLLRQAFIDRMTFADTMYGICGGTGCDFTNTVITCDEVSNRRKRQADQTSAEIAFAFNSSTSANDGSSIDNTLETAAFNGDLNAPGFTADPNTIDSTTSFSCPEGRILNGESCVYCAEGEFHNVTEDECQKCPKGSYQSEEGKVSCNQCGEQKTTAGKGATSASECLVSCNVGYANKDGRCQPCQIGMYQDEPAKFSCKACPSGMSTANAASISLDDCEVKCMQAGKQLGVSGNCEPCPVGTYGLQGVTSCARCPYGFTTSVTGAVSADECNVVECNSGSYKKRPSDNCEPCPIGEYQSRLGASYCYKCPPHYTTSTVGSVREEQCYICEEGVQCNPDPCENNYCGNDGTCSVDRLGEPVCECINGASGDRCQVAELCNNYCENEGVCSIDSRGYPACSCESEWTGDRCHLEAKKFGGRSITNKKQLAGIVGGSLTAVIVLISIAYFLTVRHLKKKRGPLYPSEPPPEYKTHIMYDNAIYDEVEDFKKPGELESEPQSQAAVDKQIYHYNYAYQEEKEPQPSTSGSSGNSTPKQLPTQGDVHVDVTTPGGVRFDS</sequence>
<dbReference type="SMART" id="SM00181">
    <property type="entry name" value="EGF"/>
    <property type="match status" value="5"/>
</dbReference>
<feature type="domain" description="EGF-like" evidence="10">
    <location>
        <begin position="823"/>
        <end position="860"/>
    </location>
</feature>
<dbReference type="Proteomes" id="UP000694865">
    <property type="component" value="Unplaced"/>
</dbReference>
<evidence type="ECO:0000256" key="9">
    <source>
        <dbReference type="SAM" id="Phobius"/>
    </source>
</evidence>
<dbReference type="InterPro" id="IPR018097">
    <property type="entry name" value="EGF_Ca-bd_CS"/>
</dbReference>
<keyword evidence="7" id="KW-0768">Sushi</keyword>
<gene>
    <name evidence="14" type="primary">LOC102802972</name>
</gene>
<dbReference type="SUPFAM" id="SSF57184">
    <property type="entry name" value="Growth factor receptor domain"/>
    <property type="match status" value="2"/>
</dbReference>
<keyword evidence="3" id="KW-0677">Repeat</keyword>
<dbReference type="InterPro" id="IPR001759">
    <property type="entry name" value="PTX_dom"/>
</dbReference>
<dbReference type="SMART" id="SM00179">
    <property type="entry name" value="EGF_CA"/>
    <property type="match status" value="2"/>
</dbReference>
<reference evidence="14" key="1">
    <citation type="submission" date="2025-08" db="UniProtKB">
        <authorList>
            <consortium name="RefSeq"/>
        </authorList>
    </citation>
    <scope>IDENTIFICATION</scope>
    <source>
        <tissue evidence="14">Testes</tissue>
    </source>
</reference>
<feature type="domain" description="EGF-like" evidence="10">
    <location>
        <begin position="1"/>
        <end position="17"/>
    </location>
</feature>
<evidence type="ECO:0000259" key="10">
    <source>
        <dbReference type="PROSITE" id="PS50026"/>
    </source>
</evidence>
<dbReference type="PANTHER" id="PTHR12916:SF4">
    <property type="entry name" value="UNINFLATABLE, ISOFORM C"/>
    <property type="match status" value="1"/>
</dbReference>
<dbReference type="PROSITE" id="PS00010">
    <property type="entry name" value="ASX_HYDROXYL"/>
    <property type="match status" value="2"/>
</dbReference>
<feature type="region of interest" description="Disordered" evidence="8">
    <location>
        <begin position="998"/>
        <end position="1042"/>
    </location>
</feature>
<dbReference type="Pfam" id="PF00008">
    <property type="entry name" value="EGF"/>
    <property type="match status" value="1"/>
</dbReference>
<dbReference type="InterPro" id="IPR011641">
    <property type="entry name" value="Tyr-kin_ephrin_A/B_rcpt-like"/>
</dbReference>
<evidence type="ECO:0000256" key="6">
    <source>
        <dbReference type="PROSITE-ProRule" id="PRU00076"/>
    </source>
</evidence>
<dbReference type="Gene3D" id="2.10.25.10">
    <property type="entry name" value="Laminin"/>
    <property type="match status" value="3"/>
</dbReference>
<feature type="disulfide bond" evidence="6">
    <location>
        <begin position="887"/>
        <end position="896"/>
    </location>
</feature>
<evidence type="ECO:0000259" key="12">
    <source>
        <dbReference type="PROSITE" id="PS50923"/>
    </source>
</evidence>
<dbReference type="SMART" id="SM00159">
    <property type="entry name" value="PTX"/>
    <property type="match status" value="1"/>
</dbReference>
<dbReference type="InterPro" id="IPR003410">
    <property type="entry name" value="HYR_dom"/>
</dbReference>